<keyword evidence="1" id="KW-0175">Coiled coil</keyword>
<keyword evidence="5" id="KW-1185">Reference proteome</keyword>
<dbReference type="Proteomes" id="UP001461498">
    <property type="component" value="Unassembled WGS sequence"/>
</dbReference>
<comment type="caution">
    <text evidence="4">The sequence shown here is derived from an EMBL/GenBank/DDBJ whole genome shotgun (WGS) entry which is preliminary data.</text>
</comment>
<feature type="domain" description="DUF4485" evidence="3">
    <location>
        <begin position="2"/>
        <end position="54"/>
    </location>
</feature>
<reference evidence="4 5" key="1">
    <citation type="submission" date="2022-12" db="EMBL/GenBank/DDBJ databases">
        <title>Chromosome-level genome assembly of true bugs.</title>
        <authorList>
            <person name="Ma L."/>
            <person name="Li H."/>
        </authorList>
    </citation>
    <scope>NUCLEOTIDE SEQUENCE [LARGE SCALE GENOMIC DNA]</scope>
    <source>
        <strain evidence="4">Lab_2022b</strain>
    </source>
</reference>
<organism evidence="4 5">
    <name type="scientific">Rhynocoris fuscipes</name>
    <dbReference type="NCBI Taxonomy" id="488301"/>
    <lineage>
        <taxon>Eukaryota</taxon>
        <taxon>Metazoa</taxon>
        <taxon>Ecdysozoa</taxon>
        <taxon>Arthropoda</taxon>
        <taxon>Hexapoda</taxon>
        <taxon>Insecta</taxon>
        <taxon>Pterygota</taxon>
        <taxon>Neoptera</taxon>
        <taxon>Paraneoptera</taxon>
        <taxon>Hemiptera</taxon>
        <taxon>Heteroptera</taxon>
        <taxon>Panheteroptera</taxon>
        <taxon>Cimicomorpha</taxon>
        <taxon>Reduviidae</taxon>
        <taxon>Harpactorinae</taxon>
        <taxon>Harpactorini</taxon>
        <taxon>Rhynocoris</taxon>
    </lineage>
</organism>
<dbReference type="Pfam" id="PF14846">
    <property type="entry name" value="DUF4485"/>
    <property type="match status" value="1"/>
</dbReference>
<protein>
    <recommendedName>
        <fullName evidence="3">DUF4485 domain-containing protein</fullName>
    </recommendedName>
</protein>
<dbReference type="InterPro" id="IPR027831">
    <property type="entry name" value="DUF4485"/>
</dbReference>
<evidence type="ECO:0000256" key="1">
    <source>
        <dbReference type="SAM" id="Coils"/>
    </source>
</evidence>
<proteinExistence type="predicted"/>
<feature type="coiled-coil region" evidence="1">
    <location>
        <begin position="405"/>
        <end position="432"/>
    </location>
</feature>
<sequence>MQAWLEKLITEPANNVERKRTRNIYLTQLLLQLKEGRLQGTLADMPPEGSLIPAKEVFTSLNLPPTKTAHDLEMETALDLTNLRYVSKDGRTYLATKSLDKDSGVCGYLAVSIGEESKGLWLDSRGRPRQLEKGSNNMAENVPNTSPVTDDAKLEEQTISVLLQKRLSEEDRLKLKKFYEDVLARIDKILKSANQGKEKMEIKDPVIKEMIERIKCETPTVGNVLCAPADFHGLTLLKALRKKVICKLEDIQDRSNLIECISKQVAYQGKEPYKIVDLSKKISDPLANNVWKNVQIYRPAKSDSISLIATYGERLVQALLCLFDHQKQIIFEQEYHAHQETMASYRNALIEDVRDYVEKYLISRNEWHRVHEALKSVKAIQKEAVNIINKEMGNDEASTSDRLNAKFITSAIVDLEEQINDAKKVSEILKKEYNDILGRITTVKSNYRKVYDKLQQMGEQRKNTICSLKIDIQAQERKINELEHCLSMRKQQQEQCS</sequence>
<evidence type="ECO:0000313" key="5">
    <source>
        <dbReference type="Proteomes" id="UP001461498"/>
    </source>
</evidence>
<evidence type="ECO:0000259" key="3">
    <source>
        <dbReference type="Pfam" id="PF14846"/>
    </source>
</evidence>
<accession>A0AAW1CMX0</accession>
<feature type="compositionally biased region" description="Polar residues" evidence="2">
    <location>
        <begin position="133"/>
        <end position="148"/>
    </location>
</feature>
<evidence type="ECO:0000313" key="4">
    <source>
        <dbReference type="EMBL" id="KAK9499415.1"/>
    </source>
</evidence>
<feature type="region of interest" description="Disordered" evidence="2">
    <location>
        <begin position="126"/>
        <end position="151"/>
    </location>
</feature>
<evidence type="ECO:0000256" key="2">
    <source>
        <dbReference type="SAM" id="MobiDB-lite"/>
    </source>
</evidence>
<gene>
    <name evidence="4" type="ORF">O3M35_002457</name>
</gene>
<dbReference type="AlphaFoldDB" id="A0AAW1CMX0"/>
<dbReference type="EMBL" id="JAPXFL010000011">
    <property type="protein sequence ID" value="KAK9499415.1"/>
    <property type="molecule type" value="Genomic_DNA"/>
</dbReference>
<name>A0AAW1CMX0_9HEMI</name>